<dbReference type="EnsemblMetazoa" id="CapteT146428">
    <property type="protein sequence ID" value="CapteP146428"/>
    <property type="gene ID" value="CapteG146428"/>
</dbReference>
<protein>
    <recommendedName>
        <fullName evidence="5">TatD related DNase</fullName>
    </recommendedName>
</protein>
<evidence type="ECO:0000256" key="1">
    <source>
        <dbReference type="ARBA" id="ARBA00009275"/>
    </source>
</evidence>
<organism evidence="2">
    <name type="scientific">Capitella teleta</name>
    <name type="common">Polychaete worm</name>
    <dbReference type="NCBI Taxonomy" id="283909"/>
    <lineage>
        <taxon>Eukaryota</taxon>
        <taxon>Metazoa</taxon>
        <taxon>Spiralia</taxon>
        <taxon>Lophotrochozoa</taxon>
        <taxon>Annelida</taxon>
        <taxon>Polychaeta</taxon>
        <taxon>Sedentaria</taxon>
        <taxon>Scolecida</taxon>
        <taxon>Capitellidae</taxon>
        <taxon>Capitella</taxon>
    </lineage>
</organism>
<name>R7UJP3_CAPTE</name>
<dbReference type="SUPFAM" id="SSF51556">
    <property type="entry name" value="Metallo-dependent hydrolases"/>
    <property type="match status" value="1"/>
</dbReference>
<dbReference type="GO" id="GO:0016788">
    <property type="term" value="F:hydrolase activity, acting on ester bonds"/>
    <property type="evidence" value="ECO:0007669"/>
    <property type="project" value="InterPro"/>
</dbReference>
<comment type="similarity">
    <text evidence="1">Belongs to the metallo-dependent hydrolases superfamily. TatD-type hydrolase family.</text>
</comment>
<reference evidence="2 4" key="2">
    <citation type="journal article" date="2013" name="Nature">
        <title>Insights into bilaterian evolution from three spiralian genomes.</title>
        <authorList>
            <person name="Simakov O."/>
            <person name="Marletaz F."/>
            <person name="Cho S.J."/>
            <person name="Edsinger-Gonzales E."/>
            <person name="Havlak P."/>
            <person name="Hellsten U."/>
            <person name="Kuo D.H."/>
            <person name="Larsson T."/>
            <person name="Lv J."/>
            <person name="Arendt D."/>
            <person name="Savage R."/>
            <person name="Osoegawa K."/>
            <person name="de Jong P."/>
            <person name="Grimwood J."/>
            <person name="Chapman J.A."/>
            <person name="Shapiro H."/>
            <person name="Aerts A."/>
            <person name="Otillar R.P."/>
            <person name="Terry A.Y."/>
            <person name="Boore J.L."/>
            <person name="Grigoriev I.V."/>
            <person name="Lindberg D.R."/>
            <person name="Seaver E.C."/>
            <person name="Weisblat D.A."/>
            <person name="Putnam N.H."/>
            <person name="Rokhsar D.S."/>
        </authorList>
    </citation>
    <scope>NUCLEOTIDE SEQUENCE</scope>
    <source>
        <strain evidence="2 4">I ESC-2004</strain>
    </source>
</reference>
<dbReference type="Pfam" id="PF01026">
    <property type="entry name" value="TatD_DNase"/>
    <property type="match status" value="1"/>
</dbReference>
<dbReference type="AlphaFoldDB" id="R7UJP3"/>
<reference evidence="3" key="3">
    <citation type="submission" date="2015-06" db="UniProtKB">
        <authorList>
            <consortium name="EnsemblMetazoa"/>
        </authorList>
    </citation>
    <scope>IDENTIFICATION</scope>
</reference>
<evidence type="ECO:0000313" key="3">
    <source>
        <dbReference type="EnsemblMetazoa" id="CapteP146428"/>
    </source>
</evidence>
<dbReference type="Gene3D" id="3.20.20.140">
    <property type="entry name" value="Metal-dependent hydrolases"/>
    <property type="match status" value="1"/>
</dbReference>
<keyword evidence="4" id="KW-1185">Reference proteome</keyword>
<evidence type="ECO:0008006" key="5">
    <source>
        <dbReference type="Google" id="ProtNLM"/>
    </source>
</evidence>
<dbReference type="EMBL" id="AMQN01024488">
    <property type="status" value="NOT_ANNOTATED_CDS"/>
    <property type="molecule type" value="Genomic_DNA"/>
</dbReference>
<dbReference type="EMBL" id="KB303139">
    <property type="protein sequence ID" value="ELU03462.1"/>
    <property type="molecule type" value="Genomic_DNA"/>
</dbReference>
<reference evidence="4" key="1">
    <citation type="submission" date="2012-12" db="EMBL/GenBank/DDBJ databases">
        <authorList>
            <person name="Hellsten U."/>
            <person name="Grimwood J."/>
            <person name="Chapman J.A."/>
            <person name="Shapiro H."/>
            <person name="Aerts A."/>
            <person name="Otillar R.P."/>
            <person name="Terry A.Y."/>
            <person name="Boore J.L."/>
            <person name="Simakov O."/>
            <person name="Marletaz F."/>
            <person name="Cho S.-J."/>
            <person name="Edsinger-Gonzales E."/>
            <person name="Havlak P."/>
            <person name="Kuo D.-H."/>
            <person name="Larsson T."/>
            <person name="Lv J."/>
            <person name="Arendt D."/>
            <person name="Savage R."/>
            <person name="Osoegawa K."/>
            <person name="de Jong P."/>
            <person name="Lindberg D.R."/>
            <person name="Seaver E.C."/>
            <person name="Weisblat D.A."/>
            <person name="Putnam N.H."/>
            <person name="Grigoriev I.V."/>
            <person name="Rokhsar D.S."/>
        </authorList>
    </citation>
    <scope>NUCLEOTIDE SEQUENCE</scope>
    <source>
        <strain evidence="4">I ESC-2004</strain>
    </source>
</reference>
<dbReference type="HOGENOM" id="CLU_031506_9_1_1"/>
<dbReference type="Proteomes" id="UP000014760">
    <property type="component" value="Unassembled WGS sequence"/>
</dbReference>
<dbReference type="InterPro" id="IPR001130">
    <property type="entry name" value="TatD-like"/>
</dbReference>
<proteinExistence type="inferred from homology"/>
<dbReference type="InterPro" id="IPR032466">
    <property type="entry name" value="Metal_Hydrolase"/>
</dbReference>
<accession>R7UJP3</accession>
<gene>
    <name evidence="2" type="ORF">CAPTEDRAFT_146428</name>
</gene>
<dbReference type="PANTHER" id="PTHR46363:SF1">
    <property type="entry name" value="DEOXYRIBONUCLEASE TATDN2-RELATED"/>
    <property type="match status" value="1"/>
</dbReference>
<dbReference type="PANTHER" id="PTHR46363">
    <property type="entry name" value="DEOXYRIBONUCLEASE TATDN2-RELATED"/>
    <property type="match status" value="1"/>
</dbReference>
<evidence type="ECO:0000313" key="4">
    <source>
        <dbReference type="Proteomes" id="UP000014760"/>
    </source>
</evidence>
<dbReference type="OMA" id="SIRQCAH"/>
<evidence type="ECO:0000313" key="2">
    <source>
        <dbReference type="EMBL" id="ELU03462.1"/>
    </source>
</evidence>
<sequence>MRNFLQHPRAVTVGEMGLNYHRNISEAQRGAQIAVFHKQLLMAVELQKPMVIHCRDLIDCLAIMKSVVPRFHRIHRHCFGGSLHQMWSWKRCFPNTVFGALLRQGSSSIPAIRALTLNHMVLESDAPYLIPPNLKGGYTESEPWMVREVAKRVAHIKDLPLATVLEETALTASRFYCLGLE</sequence>
<dbReference type="OrthoDB" id="9980814at2759"/>